<evidence type="ECO:0000313" key="6">
    <source>
        <dbReference type="EMBL" id="PRT53531.1"/>
    </source>
</evidence>
<dbReference type="GO" id="GO:0016592">
    <property type="term" value="C:mediator complex"/>
    <property type="evidence" value="ECO:0007669"/>
    <property type="project" value="InterPro"/>
</dbReference>
<dbReference type="STRING" id="45607.A0A2T0FEW3"/>
<gene>
    <name evidence="6" type="ORF">B9G98_01151</name>
</gene>
<dbReference type="EMBL" id="NDIQ01000001">
    <property type="protein sequence ID" value="PRT53531.1"/>
    <property type="molecule type" value="Genomic_DNA"/>
</dbReference>
<accession>A0A2T0FEW3</accession>
<dbReference type="RefSeq" id="XP_024663477.1">
    <property type="nucleotide sequence ID" value="XM_024807709.1"/>
</dbReference>
<keyword evidence="3" id="KW-0805">Transcription regulation</keyword>
<name>A0A2T0FEW3_9ASCO</name>
<dbReference type="Pfam" id="PF06179">
    <property type="entry name" value="Med22"/>
    <property type="match status" value="1"/>
</dbReference>
<comment type="caution">
    <text evidence="6">The sequence shown here is derived from an EMBL/GenBank/DDBJ whole genome shotgun (WGS) entry which is preliminary data.</text>
</comment>
<evidence type="ECO:0000256" key="1">
    <source>
        <dbReference type="ARBA" id="ARBA00004123"/>
    </source>
</evidence>
<evidence type="ECO:0000313" key="7">
    <source>
        <dbReference type="Proteomes" id="UP000238350"/>
    </source>
</evidence>
<keyword evidence="4" id="KW-0804">Transcription</keyword>
<dbReference type="InterPro" id="IPR009332">
    <property type="entry name" value="Med22"/>
</dbReference>
<sequence>MSNAQRAQTFLQHIDQATERLLSRQLALVRIAAEQEKDTPTMAVETAEIEASATSIVRAVEDLLVVTRSLKEAWILGQIRQDLPEPTEDEIQNRKDALKQVFEAISKQSG</sequence>
<organism evidence="6 7">
    <name type="scientific">Wickerhamiella sorbophila</name>
    <dbReference type="NCBI Taxonomy" id="45607"/>
    <lineage>
        <taxon>Eukaryota</taxon>
        <taxon>Fungi</taxon>
        <taxon>Dikarya</taxon>
        <taxon>Ascomycota</taxon>
        <taxon>Saccharomycotina</taxon>
        <taxon>Dipodascomycetes</taxon>
        <taxon>Dipodascales</taxon>
        <taxon>Trichomonascaceae</taxon>
        <taxon>Wickerhamiella</taxon>
    </lineage>
</organism>
<dbReference type="AlphaFoldDB" id="A0A2T0FEW3"/>
<reference evidence="6 7" key="1">
    <citation type="submission" date="2017-04" db="EMBL/GenBank/DDBJ databases">
        <title>Genome sequencing of [Candida] sorbophila.</title>
        <authorList>
            <person name="Ahn J.O."/>
        </authorList>
    </citation>
    <scope>NUCLEOTIDE SEQUENCE [LARGE SCALE GENOMIC DNA]</scope>
    <source>
        <strain evidence="6 7">DS02</strain>
    </source>
</reference>
<keyword evidence="7" id="KW-1185">Reference proteome</keyword>
<dbReference type="GO" id="GO:0003712">
    <property type="term" value="F:transcription coregulator activity"/>
    <property type="evidence" value="ECO:0007669"/>
    <property type="project" value="InterPro"/>
</dbReference>
<evidence type="ECO:0000256" key="2">
    <source>
        <dbReference type="ARBA" id="ARBA00005942"/>
    </source>
</evidence>
<proteinExistence type="inferred from homology"/>
<comment type="subcellular location">
    <subcellularLocation>
        <location evidence="1">Nucleus</location>
    </subcellularLocation>
</comment>
<keyword evidence="5" id="KW-0539">Nucleus</keyword>
<dbReference type="Proteomes" id="UP000238350">
    <property type="component" value="Unassembled WGS sequence"/>
</dbReference>
<evidence type="ECO:0000256" key="3">
    <source>
        <dbReference type="ARBA" id="ARBA00023015"/>
    </source>
</evidence>
<dbReference type="PANTHER" id="PTHR12434:SF6">
    <property type="entry name" value="MEDIATOR OF RNA POLYMERASE II TRANSCRIPTION SUBUNIT 22"/>
    <property type="match status" value="1"/>
</dbReference>
<comment type="similarity">
    <text evidence="2">Belongs to the Mediator complex subunit 22 family.</text>
</comment>
<protein>
    <submittedName>
        <fullName evidence="6">Mediator of RNA polymerase II transcription subunit 22</fullName>
    </submittedName>
</protein>
<dbReference type="PANTHER" id="PTHR12434">
    <property type="entry name" value="MEDIATOR OF RNA POLYMERASE II TRANSCRIPTION SUBUNIT 22"/>
    <property type="match status" value="1"/>
</dbReference>
<evidence type="ECO:0000256" key="4">
    <source>
        <dbReference type="ARBA" id="ARBA00023163"/>
    </source>
</evidence>
<dbReference type="Gene3D" id="6.10.280.160">
    <property type="entry name" value="Mediator of RNA polymerase II transcription subunit 22"/>
    <property type="match status" value="1"/>
</dbReference>
<dbReference type="OrthoDB" id="203279at2759"/>
<dbReference type="GeneID" id="36514900"/>
<dbReference type="GO" id="GO:0006357">
    <property type="term" value="P:regulation of transcription by RNA polymerase II"/>
    <property type="evidence" value="ECO:0007669"/>
    <property type="project" value="InterPro"/>
</dbReference>
<evidence type="ECO:0000256" key="5">
    <source>
        <dbReference type="ARBA" id="ARBA00023242"/>
    </source>
</evidence>